<evidence type="ECO:0008006" key="3">
    <source>
        <dbReference type="Google" id="ProtNLM"/>
    </source>
</evidence>
<dbReference type="Proteomes" id="UP001470230">
    <property type="component" value="Unassembled WGS sequence"/>
</dbReference>
<dbReference type="EMBL" id="JAPFFF010000015">
    <property type="protein sequence ID" value="KAK8866924.1"/>
    <property type="molecule type" value="Genomic_DNA"/>
</dbReference>
<organism evidence="1 2">
    <name type="scientific">Tritrichomonas musculus</name>
    <dbReference type="NCBI Taxonomy" id="1915356"/>
    <lineage>
        <taxon>Eukaryota</taxon>
        <taxon>Metamonada</taxon>
        <taxon>Parabasalia</taxon>
        <taxon>Tritrichomonadida</taxon>
        <taxon>Tritrichomonadidae</taxon>
        <taxon>Tritrichomonas</taxon>
    </lineage>
</organism>
<proteinExistence type="predicted"/>
<gene>
    <name evidence="1" type="ORF">M9Y10_009893</name>
</gene>
<reference evidence="1 2" key="1">
    <citation type="submission" date="2024-04" db="EMBL/GenBank/DDBJ databases">
        <title>Tritrichomonas musculus Genome.</title>
        <authorList>
            <person name="Alves-Ferreira E."/>
            <person name="Grigg M."/>
            <person name="Lorenzi H."/>
            <person name="Galac M."/>
        </authorList>
    </citation>
    <scope>NUCLEOTIDE SEQUENCE [LARGE SCALE GENOMIC DNA]</scope>
    <source>
        <strain evidence="1 2">EAF2021</strain>
    </source>
</reference>
<sequence>MDRLEQLKFCMLNFNSKYTSCSQESFKQIHQFLNDWNRSDTVVEDCIQLLSKETNESILFYSIRALCDFYRSGRYSLLKEQQIIDIGNFISELVLRYISNESAGNSYISSKKESNDITFFRFYLICIADSCAFSKGNLLLRDICSNLPIEISLRICTFFFEDWNLYINLKWPVVNDDIEFTLGILREVPASVDWLPLYSAFAEYVLDLNLLSEFLPKLHELINIPDVDNYSKLSDHIETILNIPDVLQFSSYSYVIFQFSLEFAKRLRDLVEISLTKNDVNAICEFSNQLTFLWSVIISFNDESDSIFREDVVPLLLDLLKEFTIVESVLMAAVQITQDIELWPKLIDSMAKFGEVFNGKEPYHHYTTNIIEFILFGGSIGVDLTESQTQYSLCQFYGSNSSEINAYLANPTQNVPAILTFLSIIAKNNKTKNILPSTIPLMYLENIDFFNSSPKDVIYFSLTFVEQLNDNEKCVEKFCQLFCLYFQALPYECAKGFYKISNINRKFYYELNVPQLLYENYQKVSFFEESNEQGENSNWDGEIITSKSPLIYMLPCIITDQIDLIINDPQNNSENKPDNNEITQKLMNRLNEIASHIFDALIQSQSNGKQFLLFLNVISSVFTLMGQGNEIIKRFCSLIFQQIMQTSQQLWLYPSVYIQNSLSFFVISSFLSDFVNDSASAVASWLNQVILIAPVEYHFKIPKFLLQFFNFMPNLFLIIQNSIMPQEIPETHQARAVVNPDIICFALTCLNTFVDDFDTWQESFFILFPPQLLLTLASIIEDEQIYSVLNALNKIIDSGKASNEFIEQLLLVTLNEYRKDKMNTVNLEIIRKICKIVGEDNVVQACNSLCGNESKDFGQLIEDIMNPAH</sequence>
<evidence type="ECO:0000313" key="1">
    <source>
        <dbReference type="EMBL" id="KAK8866924.1"/>
    </source>
</evidence>
<name>A0ABR2IPP0_9EUKA</name>
<accession>A0ABR2IPP0</accession>
<evidence type="ECO:0000313" key="2">
    <source>
        <dbReference type="Proteomes" id="UP001470230"/>
    </source>
</evidence>
<comment type="caution">
    <text evidence="1">The sequence shown here is derived from an EMBL/GenBank/DDBJ whole genome shotgun (WGS) entry which is preliminary data.</text>
</comment>
<keyword evidence="2" id="KW-1185">Reference proteome</keyword>
<protein>
    <recommendedName>
        <fullName evidence="3">Exportin-1/Importin-beta-like domain-containing protein</fullName>
    </recommendedName>
</protein>